<feature type="compositionally biased region" description="Basic and acidic residues" evidence="1">
    <location>
        <begin position="97"/>
        <end position="111"/>
    </location>
</feature>
<feature type="region of interest" description="Disordered" evidence="1">
    <location>
        <begin position="227"/>
        <end position="265"/>
    </location>
</feature>
<feature type="compositionally biased region" description="Low complexity" evidence="1">
    <location>
        <begin position="13"/>
        <end position="24"/>
    </location>
</feature>
<accession>A0A395IQX8</accession>
<dbReference type="AlphaFoldDB" id="A0A395IQX8"/>
<reference evidence="2 3" key="1">
    <citation type="submission" date="2018-06" db="EMBL/GenBank/DDBJ databases">
        <title>Genome Sequence of the Brown Rot Fungal Pathogen Monilinia fructigena.</title>
        <authorList>
            <person name="Landi L."/>
            <person name="De Miccolis Angelini R.M."/>
            <person name="Pollastro S."/>
            <person name="Abate D."/>
            <person name="Faretra F."/>
            <person name="Romanazzi G."/>
        </authorList>
    </citation>
    <scope>NUCLEOTIDE SEQUENCE [LARGE SCALE GENOMIC DNA]</scope>
    <source>
        <strain evidence="2 3">Mfrg269</strain>
    </source>
</reference>
<keyword evidence="3" id="KW-1185">Reference proteome</keyword>
<evidence type="ECO:0000256" key="1">
    <source>
        <dbReference type="SAM" id="MobiDB-lite"/>
    </source>
</evidence>
<feature type="compositionally biased region" description="Acidic residues" evidence="1">
    <location>
        <begin position="254"/>
        <end position="265"/>
    </location>
</feature>
<name>A0A395IQX8_9HELO</name>
<comment type="caution">
    <text evidence="2">The sequence shown here is derived from an EMBL/GenBank/DDBJ whole genome shotgun (WGS) entry which is preliminary data.</text>
</comment>
<protein>
    <submittedName>
        <fullName evidence="2">Uncharacterized protein</fullName>
    </submittedName>
</protein>
<organism evidence="2 3">
    <name type="scientific">Monilinia fructigena</name>
    <dbReference type="NCBI Taxonomy" id="38457"/>
    <lineage>
        <taxon>Eukaryota</taxon>
        <taxon>Fungi</taxon>
        <taxon>Dikarya</taxon>
        <taxon>Ascomycota</taxon>
        <taxon>Pezizomycotina</taxon>
        <taxon>Leotiomycetes</taxon>
        <taxon>Helotiales</taxon>
        <taxon>Sclerotiniaceae</taxon>
        <taxon>Monilinia</taxon>
    </lineage>
</organism>
<sequence>MTQGGHNGPSFYNSVSDSNNGSDNHLPPLDEVVRDSEDSATDEDVADTTQAKGKNLGKGKGVARGPLRPAPVLKKKKKKAQSESGTAKRLAQNPSRAAEKPKSSVRTKEPTRMSPIDFGDPFSDTEEFFRSKRSVLPKTSITLEGVKPAEGIQNVGYIPTKPTKKEIEFHKWRRDYLRHWILMASLRRELSQYPDDYGKNPNFPDEPPPDDELFEAFMRGEKIPVLEQPPVGAQKAFESERSSKGSKGKAVETIELDDEKDDIDV</sequence>
<gene>
    <name evidence="2" type="ORF">DID88_004577</name>
</gene>
<dbReference type="EMBL" id="QKRW01000023">
    <property type="protein sequence ID" value="RAL62735.1"/>
    <property type="molecule type" value="Genomic_DNA"/>
</dbReference>
<dbReference type="Proteomes" id="UP000249056">
    <property type="component" value="Unassembled WGS sequence"/>
</dbReference>
<proteinExistence type="predicted"/>
<evidence type="ECO:0000313" key="2">
    <source>
        <dbReference type="EMBL" id="RAL62735.1"/>
    </source>
</evidence>
<feature type="region of interest" description="Disordered" evidence="1">
    <location>
        <begin position="1"/>
        <end position="123"/>
    </location>
</feature>
<evidence type="ECO:0000313" key="3">
    <source>
        <dbReference type="Proteomes" id="UP000249056"/>
    </source>
</evidence>